<dbReference type="OrthoDB" id="461217at2"/>
<evidence type="ECO:0000256" key="1">
    <source>
        <dbReference type="ARBA" id="ARBA00022448"/>
    </source>
</evidence>
<keyword evidence="5 11" id="KW-1133">Transmembrane helix</keyword>
<sequence length="185" mass="20279">MAIMSTFSFLATAAAELAAEGGSEGGFGLNTNILETNLINLVIIIGVLFFFGRKFLGKTLSERRSKIEEAIQEAQKRQKDAATALADAQQKLAQAQAEAERIRAAAEENAQAAKAAILEASRQDVERLRETAVQDLNTEREKAIAELRVRVAAMAMQRVEVQLKERLDEHAQQTLIDRSIATIGR</sequence>
<evidence type="ECO:0000256" key="11">
    <source>
        <dbReference type="HAMAP-Rule" id="MF_01398"/>
    </source>
</evidence>
<evidence type="ECO:0000256" key="9">
    <source>
        <dbReference type="ARBA" id="ARBA00025198"/>
    </source>
</evidence>
<dbReference type="GO" id="GO:0031676">
    <property type="term" value="C:plasma membrane-derived thylakoid membrane"/>
    <property type="evidence" value="ECO:0007669"/>
    <property type="project" value="UniProtKB-SubCell"/>
</dbReference>
<keyword evidence="6 11" id="KW-0406">Ion transport</keyword>
<evidence type="ECO:0000256" key="12">
    <source>
        <dbReference type="RuleBase" id="RU003848"/>
    </source>
</evidence>
<evidence type="ECO:0000256" key="4">
    <source>
        <dbReference type="ARBA" id="ARBA00022781"/>
    </source>
</evidence>
<keyword evidence="11" id="KW-0793">Thylakoid</keyword>
<accession>K9WHI1</accession>
<organism evidence="14 15">
    <name type="scientific">Allocoleopsis franciscana PCC 7113</name>
    <dbReference type="NCBI Taxonomy" id="1173027"/>
    <lineage>
        <taxon>Bacteria</taxon>
        <taxon>Bacillati</taxon>
        <taxon>Cyanobacteriota</taxon>
        <taxon>Cyanophyceae</taxon>
        <taxon>Coleofasciculales</taxon>
        <taxon>Coleofasciculaceae</taxon>
        <taxon>Allocoleopsis</taxon>
        <taxon>Allocoleopsis franciscana</taxon>
    </lineage>
</organism>
<keyword evidence="2 11" id="KW-0138">CF(0)</keyword>
<comment type="subcellular location">
    <subcellularLocation>
        <location evidence="11">Cellular thylakoid membrane</location>
        <topology evidence="11">Single-pass membrane protein</topology>
    </subcellularLocation>
    <subcellularLocation>
        <location evidence="10">Endomembrane system</location>
        <topology evidence="10">Single-pass membrane protein</topology>
    </subcellularLocation>
</comment>
<keyword evidence="4 11" id="KW-0375">Hydrogen ion transport</keyword>
<dbReference type="NCBIfam" id="NF005606">
    <property type="entry name" value="PRK07352.1"/>
    <property type="match status" value="1"/>
</dbReference>
<evidence type="ECO:0000313" key="14">
    <source>
        <dbReference type="EMBL" id="AFZ18982.1"/>
    </source>
</evidence>
<evidence type="ECO:0000256" key="7">
    <source>
        <dbReference type="ARBA" id="ARBA00023136"/>
    </source>
</evidence>
<comment type="function">
    <text evidence="9 11">F(1)F(0) ATP synthase produces ATP from ADP in the presence of a proton or sodium gradient. F-type ATPases consist of two structural domains, F(1) containing the extramembraneous catalytic core and F(0) containing the membrane proton channel, linked together by a central stalk and a peripheral stalk. During catalysis, ATP synthesis in the catalytic domain of F(1) is coupled via a rotary mechanism of the central stalk subunits to proton translocation.</text>
</comment>
<evidence type="ECO:0000256" key="10">
    <source>
        <dbReference type="ARBA" id="ARBA00037847"/>
    </source>
</evidence>
<keyword evidence="15" id="KW-1185">Reference proteome</keyword>
<keyword evidence="3 11" id="KW-0812">Transmembrane</keyword>
<evidence type="ECO:0000256" key="2">
    <source>
        <dbReference type="ARBA" id="ARBA00022547"/>
    </source>
</evidence>
<comment type="subunit">
    <text evidence="11">F-type ATPases have 2 components, F(1) - the catalytic core - and F(0) - the membrane proton channel. F(1) has five subunits: alpha(3), beta(3), gamma(1), delta(1), epsilon(1). F(0) has four main subunits: a(1), b(1), b'(1) and c(10-14). The alpha and beta chains form an alternating ring which encloses part of the gamma chain. F(1) is attached to F(0) by a central stalk formed by the gamma and epsilon chains, while a peripheral stalk is formed by the delta, b and b' chains.</text>
</comment>
<comment type="similarity">
    <text evidence="11 12">Belongs to the ATPase B chain family.</text>
</comment>
<name>K9WHI1_9CYAN</name>
<dbReference type="KEGG" id="mic:Mic7113_3244"/>
<dbReference type="PATRIC" id="fig|1173027.3.peg.3577"/>
<keyword evidence="13" id="KW-0175">Coiled coil</keyword>
<keyword evidence="7 11" id="KW-0472">Membrane</keyword>
<reference evidence="14 15" key="1">
    <citation type="submission" date="2012-06" db="EMBL/GenBank/DDBJ databases">
        <title>Finished chromosome of genome of Microcoleus sp. PCC 7113.</title>
        <authorList>
            <consortium name="US DOE Joint Genome Institute"/>
            <person name="Gugger M."/>
            <person name="Coursin T."/>
            <person name="Rippka R."/>
            <person name="Tandeau De Marsac N."/>
            <person name="Huntemann M."/>
            <person name="Wei C.-L."/>
            <person name="Han J."/>
            <person name="Detter J.C."/>
            <person name="Han C."/>
            <person name="Tapia R."/>
            <person name="Chen A."/>
            <person name="Kyrpides N."/>
            <person name="Mavromatis K."/>
            <person name="Markowitz V."/>
            <person name="Szeto E."/>
            <person name="Ivanova N."/>
            <person name="Pagani I."/>
            <person name="Pati A."/>
            <person name="Goodwin L."/>
            <person name="Nordberg H.P."/>
            <person name="Cantor M.N."/>
            <person name="Hua S.X."/>
            <person name="Woyke T."/>
            <person name="Kerfeld C.A."/>
        </authorList>
    </citation>
    <scope>NUCLEOTIDE SEQUENCE [LARGE SCALE GENOMIC DNA]</scope>
    <source>
        <strain evidence="14 15">PCC 7113</strain>
    </source>
</reference>
<dbReference type="EMBL" id="CP003630">
    <property type="protein sequence ID" value="AFZ18982.1"/>
    <property type="molecule type" value="Genomic_DNA"/>
</dbReference>
<dbReference type="eggNOG" id="COG0711">
    <property type="taxonomic scope" value="Bacteria"/>
</dbReference>
<evidence type="ECO:0000256" key="8">
    <source>
        <dbReference type="ARBA" id="ARBA00023310"/>
    </source>
</evidence>
<dbReference type="GO" id="GO:0045259">
    <property type="term" value="C:proton-transporting ATP synthase complex"/>
    <property type="evidence" value="ECO:0007669"/>
    <property type="project" value="UniProtKB-KW"/>
</dbReference>
<proteinExistence type="inferred from homology"/>
<evidence type="ECO:0000256" key="3">
    <source>
        <dbReference type="ARBA" id="ARBA00022692"/>
    </source>
</evidence>
<feature type="coiled-coil region" evidence="13">
    <location>
        <begin position="57"/>
        <end position="123"/>
    </location>
</feature>
<dbReference type="CDD" id="cd06503">
    <property type="entry name" value="ATP-synt_Fo_b"/>
    <property type="match status" value="1"/>
</dbReference>
<dbReference type="Proteomes" id="UP000010471">
    <property type="component" value="Chromosome"/>
</dbReference>
<dbReference type="PANTHER" id="PTHR34264">
    <property type="entry name" value="ATP SYNTHASE SUBUNIT B, CHLOROPLASTIC"/>
    <property type="match status" value="1"/>
</dbReference>
<dbReference type="GO" id="GO:0046933">
    <property type="term" value="F:proton-transporting ATP synthase activity, rotational mechanism"/>
    <property type="evidence" value="ECO:0007669"/>
    <property type="project" value="UniProtKB-UniRule"/>
</dbReference>
<dbReference type="Pfam" id="PF00430">
    <property type="entry name" value="ATP-synt_B"/>
    <property type="match status" value="1"/>
</dbReference>
<evidence type="ECO:0000256" key="5">
    <source>
        <dbReference type="ARBA" id="ARBA00022989"/>
    </source>
</evidence>
<keyword evidence="8 11" id="KW-0066">ATP synthesis</keyword>
<dbReference type="PANTHER" id="PTHR34264:SF3">
    <property type="entry name" value="ATP SYNTHASE SUBUNIT B, CHLOROPLASTIC"/>
    <property type="match status" value="1"/>
</dbReference>
<comment type="function">
    <text evidence="11">Component of the F(0) channel, it forms part of the peripheral stalk, linking F(1) to F(0).</text>
</comment>
<dbReference type="InterPro" id="IPR002146">
    <property type="entry name" value="ATP_synth_b/b'su_bac/chlpt"/>
</dbReference>
<evidence type="ECO:0000256" key="13">
    <source>
        <dbReference type="SAM" id="Coils"/>
    </source>
</evidence>
<dbReference type="RefSeq" id="WP_015183126.1">
    <property type="nucleotide sequence ID" value="NC_019738.1"/>
</dbReference>
<dbReference type="HOGENOM" id="CLU_079215_8_1_3"/>
<keyword evidence="1 11" id="KW-0813">Transport</keyword>
<dbReference type="HAMAP" id="MF_01398">
    <property type="entry name" value="ATP_synth_b_bprime"/>
    <property type="match status" value="1"/>
</dbReference>
<protein>
    <recommendedName>
        <fullName evidence="11">ATP synthase subunit b</fullName>
    </recommendedName>
    <alternativeName>
        <fullName evidence="11">ATP synthase F(0) sector subunit b</fullName>
    </alternativeName>
    <alternativeName>
        <fullName evidence="11">ATPase subunit I</fullName>
    </alternativeName>
    <alternativeName>
        <fullName evidence="11">F-type ATPase subunit b</fullName>
        <shortName evidence="11">F-ATPase subunit b</shortName>
    </alternativeName>
</protein>
<dbReference type="STRING" id="1173027.Mic7113_3244"/>
<gene>
    <name evidence="11" type="primary">atpF</name>
    <name evidence="14" type="ORF">Mic7113_3244</name>
</gene>
<evidence type="ECO:0000313" key="15">
    <source>
        <dbReference type="Proteomes" id="UP000010471"/>
    </source>
</evidence>
<dbReference type="AlphaFoldDB" id="K9WHI1"/>
<dbReference type="GO" id="GO:0012505">
    <property type="term" value="C:endomembrane system"/>
    <property type="evidence" value="ECO:0007669"/>
    <property type="project" value="UniProtKB-SubCell"/>
</dbReference>
<feature type="transmembrane region" description="Helical" evidence="11">
    <location>
        <begin position="38"/>
        <end position="56"/>
    </location>
</feature>
<evidence type="ECO:0000256" key="6">
    <source>
        <dbReference type="ARBA" id="ARBA00023065"/>
    </source>
</evidence>